<reference evidence="4" key="1">
    <citation type="submission" date="2021-01" db="EMBL/GenBank/DDBJ databases">
        <authorList>
            <person name="Corre E."/>
            <person name="Pelletier E."/>
            <person name="Niang G."/>
            <person name="Scheremetjew M."/>
            <person name="Finn R."/>
            <person name="Kale V."/>
            <person name="Holt S."/>
            <person name="Cochrane G."/>
            <person name="Meng A."/>
            <person name="Brown T."/>
            <person name="Cohen L."/>
        </authorList>
    </citation>
    <scope>NUCLEOTIDE SEQUENCE</scope>
    <source>
        <strain evidence="4">308</strain>
    </source>
</reference>
<proteinExistence type="predicted"/>
<feature type="region of interest" description="Disordered" evidence="1">
    <location>
        <begin position="43"/>
        <end position="79"/>
    </location>
</feature>
<organism evidence="4">
    <name type="scientific">Corethron hystrix</name>
    <dbReference type="NCBI Taxonomy" id="216773"/>
    <lineage>
        <taxon>Eukaryota</taxon>
        <taxon>Sar</taxon>
        <taxon>Stramenopiles</taxon>
        <taxon>Ochrophyta</taxon>
        <taxon>Bacillariophyta</taxon>
        <taxon>Coscinodiscophyceae</taxon>
        <taxon>Corethrophycidae</taxon>
        <taxon>Corethrales</taxon>
        <taxon>Corethraceae</taxon>
        <taxon>Corethron</taxon>
    </lineage>
</organism>
<name>A0A6U5F0P3_9STRA</name>
<evidence type="ECO:0000313" key="4">
    <source>
        <dbReference type="EMBL" id="CAD8881692.1"/>
    </source>
</evidence>
<dbReference type="Gene3D" id="3.30.460.10">
    <property type="entry name" value="Beta Polymerase, domain 2"/>
    <property type="match status" value="1"/>
</dbReference>
<dbReference type="PANTHER" id="PTHR21262">
    <property type="entry name" value="GUANOSINE-3',5'-BIS DIPHOSPHATE 3'-PYROPHOSPHOHYDROLASE"/>
    <property type="match status" value="1"/>
</dbReference>
<dbReference type="AlphaFoldDB" id="A0A6U5F0P3"/>
<dbReference type="Pfam" id="PF13328">
    <property type="entry name" value="HD_4"/>
    <property type="match status" value="1"/>
</dbReference>
<dbReference type="EMBL" id="HBFR01012334">
    <property type="protein sequence ID" value="CAD8881691.1"/>
    <property type="molecule type" value="Transcribed_RNA"/>
</dbReference>
<gene>
    <name evidence="3" type="ORF">CHYS00102_LOCUS8879</name>
    <name evidence="4" type="ORF">CHYS00102_LOCUS8880</name>
    <name evidence="5" type="ORF">CHYS00102_LOCUS8881</name>
</gene>
<sequence>MSMLSPLHHRRRGRSASFGQAAKTVALLATASQVQSFAISSTSHHGSLSHSTHRQRPRSNTISEGCTGTTSFKSSSTSSVGYRNGDILESGNNCAANFPNSHNRNQVGFGLGHSCTGTETCFSSMKSGFIFPNPPISAAEGLEQRLLSSTTIDATKNTLPPWLDRISAESALHHLEALGVSMRSYLTNEESNRVLSAIRTAARGDQCKVAGAAKLCNILADTMEMAVDSLIAAAFHYSSCVAAREQDASCEISSVASPVSEDSYFIELRETFGSEAAKIAKAAANLKRVERVAGTVVGLDSSTERSKKDRAPMDRGEADNLRSMLFSVTGDWRALAIRSAACLFRLRGLEEARRDLGISGLSPVGVYTSREALYLFSPLAHRLGMYRLKNELDSIAFRTLYKKQHAAVVGLAQLDGYQKKTIVKPNPSMVWSQRRRENPSASDDYGAMSHAMTHVLDDITRQVKMLLQDDLIFMNSIASVSVSARVKEPFSLWQKMLKLRARRLTQLRDESKEHELCGETPITIMDVPDAVALRVVLSSRKMSPDENDEVTRARDRALCYYAQNLITKTWPNSKEEKSKDYIVKPKPNGYQSLHYTTKARWHCQDWMFEIQVRSAEMHRVAEYGVAAHFDYKTLRGGSHLDHSSDAYLKSVQQWREKMDERMEPPSHDNSQDIPKSYEEILCEARLKARKEEIAPYIEAFSKSQTAMAREAVFVFVAPKNKQEGRILCLPNGARIVDALHASEKVSEKYGRWRNEKSHDGIFYNGSVSSITQKLNNGDVLVVPTYES</sequence>
<evidence type="ECO:0000259" key="2">
    <source>
        <dbReference type="SMART" id="SM00954"/>
    </source>
</evidence>
<evidence type="ECO:0000313" key="3">
    <source>
        <dbReference type="EMBL" id="CAD8881691.1"/>
    </source>
</evidence>
<dbReference type="GO" id="GO:0015969">
    <property type="term" value="P:guanosine tetraphosphate metabolic process"/>
    <property type="evidence" value="ECO:0007669"/>
    <property type="project" value="InterPro"/>
</dbReference>
<protein>
    <recommendedName>
        <fullName evidence="2">RelA/SpoT domain-containing protein</fullName>
    </recommendedName>
</protein>
<dbReference type="SUPFAM" id="SSF81301">
    <property type="entry name" value="Nucleotidyltransferase"/>
    <property type="match status" value="1"/>
</dbReference>
<dbReference type="CDD" id="cd05399">
    <property type="entry name" value="NT_Rel-Spo_like"/>
    <property type="match status" value="1"/>
</dbReference>
<evidence type="ECO:0000256" key="1">
    <source>
        <dbReference type="SAM" id="MobiDB-lite"/>
    </source>
</evidence>
<dbReference type="SUPFAM" id="SSF109604">
    <property type="entry name" value="HD-domain/PDEase-like"/>
    <property type="match status" value="1"/>
</dbReference>
<dbReference type="PANTHER" id="PTHR21262:SF31">
    <property type="entry name" value="GTP PYROPHOSPHOKINASE"/>
    <property type="match status" value="1"/>
</dbReference>
<dbReference type="InterPro" id="IPR043519">
    <property type="entry name" value="NT_sf"/>
</dbReference>
<accession>A0A6U5F0P3</accession>
<feature type="compositionally biased region" description="Low complexity" evidence="1">
    <location>
        <begin position="67"/>
        <end position="79"/>
    </location>
</feature>
<dbReference type="EMBL" id="HBFR01012335">
    <property type="protein sequence ID" value="CAD8881692.1"/>
    <property type="molecule type" value="Transcribed_RNA"/>
</dbReference>
<dbReference type="SMART" id="SM00954">
    <property type="entry name" value="RelA_SpoT"/>
    <property type="match status" value="1"/>
</dbReference>
<dbReference type="EMBL" id="HBFR01012336">
    <property type="protein sequence ID" value="CAD8881693.1"/>
    <property type="molecule type" value="Transcribed_RNA"/>
</dbReference>
<evidence type="ECO:0000313" key="5">
    <source>
        <dbReference type="EMBL" id="CAD8881693.1"/>
    </source>
</evidence>
<dbReference type="Pfam" id="PF04607">
    <property type="entry name" value="RelA_SpoT"/>
    <property type="match status" value="1"/>
</dbReference>
<dbReference type="Gene3D" id="1.10.3210.10">
    <property type="entry name" value="Hypothetical protein af1432"/>
    <property type="match status" value="1"/>
</dbReference>
<feature type="domain" description="RelA/SpoT" evidence="2">
    <location>
        <begin position="484"/>
        <end position="635"/>
    </location>
</feature>
<dbReference type="InterPro" id="IPR007685">
    <property type="entry name" value="RelA_SpoT"/>
</dbReference>